<evidence type="ECO:0000313" key="11">
    <source>
        <dbReference type="Proteomes" id="UP000543174"/>
    </source>
</evidence>
<keyword evidence="2" id="KW-0813">Transport</keyword>
<dbReference type="InterPro" id="IPR050683">
    <property type="entry name" value="Bact_Polysacc_Export_ATP-bd"/>
</dbReference>
<evidence type="ECO:0000259" key="9">
    <source>
        <dbReference type="PROSITE" id="PS50893"/>
    </source>
</evidence>
<dbReference type="GO" id="GO:0140359">
    <property type="term" value="F:ABC-type transporter activity"/>
    <property type="evidence" value="ECO:0007669"/>
    <property type="project" value="InterPro"/>
</dbReference>
<feature type="transmembrane region" description="Helical" evidence="8">
    <location>
        <begin position="300"/>
        <end position="320"/>
    </location>
</feature>
<evidence type="ECO:0000256" key="1">
    <source>
        <dbReference type="ARBA" id="ARBA00005417"/>
    </source>
</evidence>
<dbReference type="RefSeq" id="WP_098197070.1">
    <property type="nucleotide sequence ID" value="NZ_JACJHT010000002.1"/>
</dbReference>
<dbReference type="PANTHER" id="PTHR46743:SF2">
    <property type="entry name" value="TEICHOIC ACIDS EXPORT ATP-BINDING PROTEIN TAGH"/>
    <property type="match status" value="1"/>
</dbReference>
<keyword evidence="11" id="KW-1185">Reference proteome</keyword>
<name>A0A7W3REY3_PRIAR</name>
<dbReference type="Pfam" id="PF00005">
    <property type="entry name" value="ABC_tran"/>
    <property type="match status" value="1"/>
</dbReference>
<dbReference type="EMBL" id="JACJHT010000002">
    <property type="protein sequence ID" value="MBA9039394.1"/>
    <property type="molecule type" value="Genomic_DNA"/>
</dbReference>
<keyword evidence="3" id="KW-1003">Cell membrane</keyword>
<evidence type="ECO:0000256" key="8">
    <source>
        <dbReference type="SAM" id="Phobius"/>
    </source>
</evidence>
<keyword evidence="8" id="KW-1133">Transmembrane helix</keyword>
<accession>A0A7W3REY3</accession>
<dbReference type="GO" id="GO:0005524">
    <property type="term" value="F:ATP binding"/>
    <property type="evidence" value="ECO:0007669"/>
    <property type="project" value="UniProtKB-KW"/>
</dbReference>
<reference evidence="10" key="1">
    <citation type="submission" date="2020-08" db="EMBL/GenBank/DDBJ databases">
        <title>Functional genomics of gut bacteria from endangered species of beetles.</title>
        <authorList>
            <person name="Carlos-Shanley C."/>
        </authorList>
    </citation>
    <scope>NUCLEOTIDE SEQUENCE [LARGE SCALE GENOMIC DNA]</scope>
    <source>
        <strain evidence="10">S00060</strain>
    </source>
</reference>
<keyword evidence="5 10" id="KW-0067">ATP-binding</keyword>
<dbReference type="InterPro" id="IPR015860">
    <property type="entry name" value="ABC_transpr_TagH-like"/>
</dbReference>
<dbReference type="PROSITE" id="PS00211">
    <property type="entry name" value="ABC_TRANSPORTER_1"/>
    <property type="match status" value="1"/>
</dbReference>
<evidence type="ECO:0000256" key="5">
    <source>
        <dbReference type="ARBA" id="ARBA00022840"/>
    </source>
</evidence>
<dbReference type="FunFam" id="3.40.50.300:FF:003010">
    <property type="entry name" value="Teichoic acids export ATP-binding protein TagH"/>
    <property type="match status" value="1"/>
</dbReference>
<dbReference type="CDD" id="cd03220">
    <property type="entry name" value="ABC_KpsT_Wzt"/>
    <property type="match status" value="1"/>
</dbReference>
<dbReference type="Proteomes" id="UP000543174">
    <property type="component" value="Unassembled WGS sequence"/>
</dbReference>
<dbReference type="SUPFAM" id="SSF52540">
    <property type="entry name" value="P-loop containing nucleoside triphosphate hydrolases"/>
    <property type="match status" value="1"/>
</dbReference>
<dbReference type="PROSITE" id="PS50893">
    <property type="entry name" value="ABC_TRANSPORTER_2"/>
    <property type="match status" value="1"/>
</dbReference>
<protein>
    <submittedName>
        <fullName evidence="10">Teichoic acid transport system ATP-binding protein</fullName>
    </submittedName>
</protein>
<evidence type="ECO:0000256" key="6">
    <source>
        <dbReference type="ARBA" id="ARBA00022967"/>
    </source>
</evidence>
<sequence length="321" mass="36931">MALKVQFKNVSKKYVLYKKRSDKLLEIFFPKKKNESFYALRNISFSVNEGETIGVVGINGSGKSTLSNLLSQVVPQTSGDIKINGETSLIAISVGLNNNLNGLENIELKCLMHGLTKEEIKKITPDIIEFADIGKFITQPVKNYSSGMKSRLGFAISVHTNPDILVVDEALSVGDQTFYDKCLKKINEFKEQGKTIFFISHSLTQIRSVCNKVMWIHFGELKQFGGTRVVLEKYKEFVKWFNGLTEEEKKQYKLDMLANQAKDEYALMNEKSEYNQPLYSLEQRTKRRERKKERRKTFKLYFQVGILSMLSLFLAILMFYT</sequence>
<keyword evidence="4" id="KW-0547">Nucleotide-binding</keyword>
<dbReference type="GO" id="GO:0016020">
    <property type="term" value="C:membrane"/>
    <property type="evidence" value="ECO:0007669"/>
    <property type="project" value="InterPro"/>
</dbReference>
<dbReference type="SMART" id="SM00382">
    <property type="entry name" value="AAA"/>
    <property type="match status" value="1"/>
</dbReference>
<comment type="caution">
    <text evidence="10">The sequence shown here is derived from an EMBL/GenBank/DDBJ whole genome shotgun (WGS) entry which is preliminary data.</text>
</comment>
<dbReference type="InterPro" id="IPR003593">
    <property type="entry name" value="AAA+_ATPase"/>
</dbReference>
<keyword evidence="7 8" id="KW-0472">Membrane</keyword>
<feature type="domain" description="ABC transporter" evidence="9">
    <location>
        <begin position="5"/>
        <end position="243"/>
    </location>
</feature>
<dbReference type="InterPro" id="IPR027417">
    <property type="entry name" value="P-loop_NTPase"/>
</dbReference>
<organism evidence="10 11">
    <name type="scientific">Priestia aryabhattai</name>
    <name type="common">Bacillus aryabhattai</name>
    <dbReference type="NCBI Taxonomy" id="412384"/>
    <lineage>
        <taxon>Bacteria</taxon>
        <taxon>Bacillati</taxon>
        <taxon>Bacillota</taxon>
        <taxon>Bacilli</taxon>
        <taxon>Bacillales</taxon>
        <taxon>Bacillaceae</taxon>
        <taxon>Priestia</taxon>
    </lineage>
</organism>
<proteinExistence type="inferred from homology"/>
<dbReference type="GO" id="GO:0016887">
    <property type="term" value="F:ATP hydrolysis activity"/>
    <property type="evidence" value="ECO:0007669"/>
    <property type="project" value="InterPro"/>
</dbReference>
<evidence type="ECO:0000256" key="2">
    <source>
        <dbReference type="ARBA" id="ARBA00022448"/>
    </source>
</evidence>
<evidence type="ECO:0000256" key="7">
    <source>
        <dbReference type="ARBA" id="ARBA00023136"/>
    </source>
</evidence>
<evidence type="ECO:0000313" key="10">
    <source>
        <dbReference type="EMBL" id="MBA9039394.1"/>
    </source>
</evidence>
<dbReference type="InterPro" id="IPR003439">
    <property type="entry name" value="ABC_transporter-like_ATP-bd"/>
</dbReference>
<dbReference type="Gene3D" id="3.40.50.300">
    <property type="entry name" value="P-loop containing nucleotide triphosphate hydrolases"/>
    <property type="match status" value="1"/>
</dbReference>
<evidence type="ECO:0000256" key="3">
    <source>
        <dbReference type="ARBA" id="ARBA00022475"/>
    </source>
</evidence>
<dbReference type="NCBIfam" id="NF010066">
    <property type="entry name" value="PRK13546.1"/>
    <property type="match status" value="1"/>
</dbReference>
<dbReference type="AlphaFoldDB" id="A0A7W3REY3"/>
<keyword evidence="6" id="KW-1278">Translocase</keyword>
<dbReference type="InterPro" id="IPR017871">
    <property type="entry name" value="ABC_transporter-like_CS"/>
</dbReference>
<keyword evidence="8" id="KW-0812">Transmembrane</keyword>
<gene>
    <name evidence="10" type="ORF">HNP21_002501</name>
</gene>
<comment type="similarity">
    <text evidence="1">Belongs to the ABC transporter superfamily.</text>
</comment>
<dbReference type="PANTHER" id="PTHR46743">
    <property type="entry name" value="TEICHOIC ACIDS EXPORT ATP-BINDING PROTEIN TAGH"/>
    <property type="match status" value="1"/>
</dbReference>
<evidence type="ECO:0000256" key="4">
    <source>
        <dbReference type="ARBA" id="ARBA00022741"/>
    </source>
</evidence>